<keyword evidence="4" id="KW-1185">Reference proteome</keyword>
<dbReference type="InterPro" id="IPR018912">
    <property type="entry name" value="DUF2478"/>
</dbReference>
<name>A0ABS5IG81_9PROT</name>
<dbReference type="RefSeq" id="WP_211551153.1">
    <property type="nucleotide sequence ID" value="NZ_JAGTUF010000023.1"/>
</dbReference>
<evidence type="ECO:0000259" key="2">
    <source>
        <dbReference type="Pfam" id="PF13938"/>
    </source>
</evidence>
<dbReference type="Gene3D" id="3.40.50.11590">
    <property type="match status" value="1"/>
</dbReference>
<dbReference type="Gene3D" id="3.30.390.100">
    <property type="match status" value="1"/>
</dbReference>
<dbReference type="InterPro" id="IPR007161">
    <property type="entry name" value="DUF364"/>
</dbReference>
<evidence type="ECO:0000259" key="1">
    <source>
        <dbReference type="Pfam" id="PF04016"/>
    </source>
</evidence>
<sequence length="402" mass="43297">MTYAPLHLGQSSQTVPLAPWIRPGVVVHDPDDSIDGLLAQFALTLKGRGFQVVGYVQGNNRGCSGASDGCANRIQYFDLADGQRLEVERGAATRYMRQAMREQADLLVISRFAACTEATEAVRAEVSAVDGQGMPLLTSIAGGCIHKWHSYARQDGAMIAPDLSALWRWWGPERLYRDLELGVAADPVVRIACGTRWIMVEGPHGCGLAYAPKPPHEIKARLAHYLNRDLRSLAALSQSWDPAEMALGIAAINAHYNRYDLTGKTGNGIRAFRKVSGRVVAVGAFPGIDGILPHCQVVETDPRPGEYPLMALETLLPGCAAAVVNSSALINRNLTRILRLTAGRPLALTGPSTPLTPRLFDYGATVLGGLQVTDSDGLAAAIRAGALPREFSKFGHFINIQQ</sequence>
<accession>A0ABS5IG81</accession>
<feature type="domain" description="DUF4213" evidence="2">
    <location>
        <begin position="176"/>
        <end position="255"/>
    </location>
</feature>
<dbReference type="Pfam" id="PF13938">
    <property type="entry name" value="DUF4213"/>
    <property type="match status" value="1"/>
</dbReference>
<dbReference type="EMBL" id="JAGTUF010000023">
    <property type="protein sequence ID" value="MBR9973432.1"/>
    <property type="molecule type" value="Genomic_DNA"/>
</dbReference>
<feature type="domain" description="Putative heavy-metal chelation" evidence="1">
    <location>
        <begin position="276"/>
        <end position="397"/>
    </location>
</feature>
<dbReference type="InterPro" id="IPR025251">
    <property type="entry name" value="DUF4213"/>
</dbReference>
<evidence type="ECO:0000313" key="3">
    <source>
        <dbReference type="EMBL" id="MBR9973432.1"/>
    </source>
</evidence>
<protein>
    <submittedName>
        <fullName evidence="3">DUF2478 domain-containing protein</fullName>
    </submittedName>
</protein>
<dbReference type="Proteomes" id="UP000680714">
    <property type="component" value="Unassembled WGS sequence"/>
</dbReference>
<dbReference type="Pfam" id="PF04016">
    <property type="entry name" value="DUF364"/>
    <property type="match status" value="1"/>
</dbReference>
<comment type="caution">
    <text evidence="3">The sequence shown here is derived from an EMBL/GenBank/DDBJ whole genome shotgun (WGS) entry which is preliminary data.</text>
</comment>
<reference evidence="3 4" key="1">
    <citation type="submission" date="2021-04" db="EMBL/GenBank/DDBJ databases">
        <title>Magnetospirillum sulfuroxidans sp. nov., a facultative chemolithoautotrophic sulfur-oxidizing alphaproteobacterium isolated from freshwater sediment and proposals for Paramagetospirillum gen. nov., and Magnetospirillaceae fam. nov.</title>
        <authorList>
            <person name="Koziaeva V."/>
            <person name="Geelhoed J.S."/>
            <person name="Sorokin D.Y."/>
            <person name="Grouzdev D.S."/>
        </authorList>
    </citation>
    <scope>NUCLEOTIDE SEQUENCE [LARGE SCALE GENOMIC DNA]</scope>
    <source>
        <strain evidence="3 4">J10</strain>
    </source>
</reference>
<proteinExistence type="predicted"/>
<evidence type="ECO:0000313" key="4">
    <source>
        <dbReference type="Proteomes" id="UP000680714"/>
    </source>
</evidence>
<gene>
    <name evidence="3" type="ORF">KEC16_17030</name>
</gene>
<dbReference type="SUPFAM" id="SSF159713">
    <property type="entry name" value="Dhaf3308-like"/>
    <property type="match status" value="1"/>
</dbReference>
<organism evidence="3 4">
    <name type="scientific">Magnetospirillum sulfuroxidans</name>
    <dbReference type="NCBI Taxonomy" id="611300"/>
    <lineage>
        <taxon>Bacteria</taxon>
        <taxon>Pseudomonadati</taxon>
        <taxon>Pseudomonadota</taxon>
        <taxon>Alphaproteobacteria</taxon>
        <taxon>Rhodospirillales</taxon>
        <taxon>Rhodospirillaceae</taxon>
        <taxon>Magnetospirillum</taxon>
    </lineage>
</organism>
<dbReference type="Pfam" id="PF10649">
    <property type="entry name" value="DUF2478"/>
    <property type="match status" value="2"/>
</dbReference>